<reference evidence="1 2" key="1">
    <citation type="submission" date="2020-08" db="EMBL/GenBank/DDBJ databases">
        <title>Bridging the membrane lipid divide: bacteria of the FCB group superphylum have the potential to synthesize archaeal ether lipids.</title>
        <authorList>
            <person name="Villanueva L."/>
            <person name="Von Meijenfeldt F.A.B."/>
            <person name="Westbye A.B."/>
            <person name="Yadav S."/>
            <person name="Hopmans E.C."/>
            <person name="Dutilh B.E."/>
            <person name="Sinninghe Damste J.S."/>
        </authorList>
    </citation>
    <scope>NUCLEOTIDE SEQUENCE [LARGE SCALE GENOMIC DNA]</scope>
    <source>
        <strain evidence="1">NIOZ-UU17</strain>
    </source>
</reference>
<dbReference type="EMBL" id="JACNIG010000307">
    <property type="protein sequence ID" value="MBC8433538.1"/>
    <property type="molecule type" value="Genomic_DNA"/>
</dbReference>
<dbReference type="Proteomes" id="UP000605201">
    <property type="component" value="Unassembled WGS sequence"/>
</dbReference>
<evidence type="ECO:0000313" key="2">
    <source>
        <dbReference type="Proteomes" id="UP000605201"/>
    </source>
</evidence>
<organism evidence="1 2">
    <name type="scientific">Candidatus Desulfatibia vada</name>
    <dbReference type="NCBI Taxonomy" id="2841696"/>
    <lineage>
        <taxon>Bacteria</taxon>
        <taxon>Pseudomonadati</taxon>
        <taxon>Thermodesulfobacteriota</taxon>
        <taxon>Desulfobacteria</taxon>
        <taxon>Desulfobacterales</taxon>
        <taxon>Desulfobacterales incertae sedis</taxon>
        <taxon>Candidatus Desulfatibia</taxon>
    </lineage>
</organism>
<proteinExistence type="predicted"/>
<sequence>MNFDCQRCGRCCKEIGIPWSELDYRHAADCLRMDIDIFLEKYGFIVNGHSGEVEHPEPGVTPCPFLKYNQDGAVCKIYPARPWICKGYPGPGTSCRAGRKRS</sequence>
<name>A0A8J6TR89_9BACT</name>
<dbReference type="AlphaFoldDB" id="A0A8J6TR89"/>
<dbReference type="Pfam" id="PF03692">
    <property type="entry name" value="CxxCxxCC"/>
    <property type="match status" value="1"/>
</dbReference>
<comment type="caution">
    <text evidence="1">The sequence shown here is derived from an EMBL/GenBank/DDBJ whole genome shotgun (WGS) entry which is preliminary data.</text>
</comment>
<gene>
    <name evidence="1" type="ORF">H8D96_16650</name>
</gene>
<accession>A0A8J6TR89</accession>
<protein>
    <submittedName>
        <fullName evidence="1">YkgJ family cysteine cluster protein</fullName>
    </submittedName>
</protein>
<dbReference type="InterPro" id="IPR005358">
    <property type="entry name" value="Puta_zinc/iron-chelating_dom"/>
</dbReference>
<evidence type="ECO:0000313" key="1">
    <source>
        <dbReference type="EMBL" id="MBC8433538.1"/>
    </source>
</evidence>